<evidence type="ECO:0000313" key="6">
    <source>
        <dbReference type="EMBL" id="SUZ80749.1"/>
    </source>
</evidence>
<organism evidence="6">
    <name type="scientific">marine metagenome</name>
    <dbReference type="NCBI Taxonomy" id="408172"/>
    <lineage>
        <taxon>unclassified sequences</taxon>
        <taxon>metagenomes</taxon>
        <taxon>ecological metagenomes</taxon>
    </lineage>
</organism>
<evidence type="ECO:0000256" key="3">
    <source>
        <dbReference type="ARBA" id="ARBA00022723"/>
    </source>
</evidence>
<dbReference type="InterPro" id="IPR000994">
    <property type="entry name" value="Pept_M24"/>
</dbReference>
<feature type="non-terminal residue" evidence="6">
    <location>
        <position position="1"/>
    </location>
</feature>
<sequence>VIARGGAIIADFLVEVRPRIQPGISTLQVDSFADEFIRSHAGALPAFKGLYGFPGSVCTSLNEEVVHGIPKADRFLEDGDIISIDVGVKLDGWCSDSAWTFPVGEIDEKTRHLLEVTEDALDRAVSATVLAGFVGDIGAAVVTRVEGTGLSIIRDLVGHGVGREVHEEPQVPNFGRAGTGPALREGIVVAIEPMLSCGTFEIQVLGDRWTVVTKDGTPTAHFEHTVAVTAAGPRVLTAAPAEAPA</sequence>
<name>A0A381QQD6_9ZZZZ</name>
<dbReference type="PANTHER" id="PTHR43330">
    <property type="entry name" value="METHIONINE AMINOPEPTIDASE"/>
    <property type="match status" value="1"/>
</dbReference>
<dbReference type="Pfam" id="PF00557">
    <property type="entry name" value="Peptidase_M24"/>
    <property type="match status" value="1"/>
</dbReference>
<dbReference type="InterPro" id="IPR002467">
    <property type="entry name" value="Pept_M24A_MAP1"/>
</dbReference>
<evidence type="ECO:0000256" key="1">
    <source>
        <dbReference type="ARBA" id="ARBA00022438"/>
    </source>
</evidence>
<evidence type="ECO:0000256" key="4">
    <source>
        <dbReference type="ARBA" id="ARBA00022801"/>
    </source>
</evidence>
<dbReference type="PRINTS" id="PR00599">
    <property type="entry name" value="MAPEPTIDASE"/>
</dbReference>
<evidence type="ECO:0000259" key="5">
    <source>
        <dbReference type="Pfam" id="PF00557"/>
    </source>
</evidence>
<dbReference type="EMBL" id="UINC01001439">
    <property type="protein sequence ID" value="SUZ80749.1"/>
    <property type="molecule type" value="Genomic_DNA"/>
</dbReference>
<dbReference type="CDD" id="cd01086">
    <property type="entry name" value="MetAP1"/>
    <property type="match status" value="1"/>
</dbReference>
<dbReference type="PANTHER" id="PTHR43330:SF27">
    <property type="entry name" value="METHIONINE AMINOPEPTIDASE"/>
    <property type="match status" value="1"/>
</dbReference>
<dbReference type="GO" id="GO:0006508">
    <property type="term" value="P:proteolysis"/>
    <property type="evidence" value="ECO:0007669"/>
    <property type="project" value="UniProtKB-KW"/>
</dbReference>
<protein>
    <recommendedName>
        <fullName evidence="5">Peptidase M24 domain-containing protein</fullName>
    </recommendedName>
</protein>
<dbReference type="SUPFAM" id="SSF55920">
    <property type="entry name" value="Creatinase/aminopeptidase"/>
    <property type="match status" value="1"/>
</dbReference>
<keyword evidence="3" id="KW-0479">Metal-binding</keyword>
<reference evidence="6" key="1">
    <citation type="submission" date="2018-05" db="EMBL/GenBank/DDBJ databases">
        <authorList>
            <person name="Lanie J.A."/>
            <person name="Ng W.-L."/>
            <person name="Kazmierczak K.M."/>
            <person name="Andrzejewski T.M."/>
            <person name="Davidsen T.M."/>
            <person name="Wayne K.J."/>
            <person name="Tettelin H."/>
            <person name="Glass J.I."/>
            <person name="Rusch D."/>
            <person name="Podicherti R."/>
            <person name="Tsui H.-C.T."/>
            <person name="Winkler M.E."/>
        </authorList>
    </citation>
    <scope>NUCLEOTIDE SEQUENCE</scope>
</reference>
<dbReference type="AlphaFoldDB" id="A0A381QQD6"/>
<dbReference type="GO" id="GO:0046872">
    <property type="term" value="F:metal ion binding"/>
    <property type="evidence" value="ECO:0007669"/>
    <property type="project" value="UniProtKB-KW"/>
</dbReference>
<evidence type="ECO:0000256" key="2">
    <source>
        <dbReference type="ARBA" id="ARBA00022670"/>
    </source>
</evidence>
<dbReference type="GO" id="GO:0070006">
    <property type="term" value="F:metalloaminopeptidase activity"/>
    <property type="evidence" value="ECO:0007669"/>
    <property type="project" value="InterPro"/>
</dbReference>
<dbReference type="InterPro" id="IPR036005">
    <property type="entry name" value="Creatinase/aminopeptidase-like"/>
</dbReference>
<dbReference type="NCBIfam" id="TIGR00500">
    <property type="entry name" value="met_pdase_I"/>
    <property type="match status" value="1"/>
</dbReference>
<accession>A0A381QQD6</accession>
<keyword evidence="1" id="KW-0031">Aminopeptidase</keyword>
<dbReference type="Gene3D" id="3.90.230.10">
    <property type="entry name" value="Creatinase/methionine aminopeptidase superfamily"/>
    <property type="match status" value="1"/>
</dbReference>
<dbReference type="InterPro" id="IPR001714">
    <property type="entry name" value="Pept_M24_MAP"/>
</dbReference>
<gene>
    <name evidence="6" type="ORF">METZ01_LOCUS33603</name>
</gene>
<dbReference type="GO" id="GO:0005829">
    <property type="term" value="C:cytosol"/>
    <property type="evidence" value="ECO:0007669"/>
    <property type="project" value="TreeGrafter"/>
</dbReference>
<keyword evidence="2" id="KW-0645">Protease</keyword>
<keyword evidence="4" id="KW-0378">Hydrolase</keyword>
<proteinExistence type="inferred from homology"/>
<dbReference type="HAMAP" id="MF_01974">
    <property type="entry name" value="MetAP_1"/>
    <property type="match status" value="1"/>
</dbReference>
<feature type="domain" description="Peptidase M24" evidence="5">
    <location>
        <begin position="4"/>
        <end position="230"/>
    </location>
</feature>